<organism evidence="4 5">
    <name type="scientific">Streptomyces laurentii</name>
    <dbReference type="NCBI Taxonomy" id="39478"/>
    <lineage>
        <taxon>Bacteria</taxon>
        <taxon>Bacillati</taxon>
        <taxon>Actinomycetota</taxon>
        <taxon>Actinomycetes</taxon>
        <taxon>Kitasatosporales</taxon>
        <taxon>Streptomycetaceae</taxon>
        <taxon>Streptomyces</taxon>
    </lineage>
</organism>
<dbReference type="EMBL" id="AP017424">
    <property type="protein sequence ID" value="BAU84802.1"/>
    <property type="molecule type" value="Genomic_DNA"/>
</dbReference>
<gene>
    <name evidence="4" type="ORF">SLA_3901</name>
</gene>
<dbReference type="PANTHER" id="PTHR43877:SF1">
    <property type="entry name" value="ACETYLTRANSFERASE"/>
    <property type="match status" value="1"/>
</dbReference>
<keyword evidence="1 4" id="KW-0808">Transferase</keyword>
<dbReference type="KEGG" id="slau:SLA_3901"/>
<evidence type="ECO:0000259" key="3">
    <source>
        <dbReference type="PROSITE" id="PS51186"/>
    </source>
</evidence>
<evidence type="ECO:0000313" key="4">
    <source>
        <dbReference type="EMBL" id="BAU84802.1"/>
    </source>
</evidence>
<dbReference type="AlphaFoldDB" id="A0A161JWB9"/>
<dbReference type="GO" id="GO:0016747">
    <property type="term" value="F:acyltransferase activity, transferring groups other than amino-acyl groups"/>
    <property type="evidence" value="ECO:0007669"/>
    <property type="project" value="InterPro"/>
</dbReference>
<evidence type="ECO:0000256" key="2">
    <source>
        <dbReference type="ARBA" id="ARBA00023315"/>
    </source>
</evidence>
<dbReference type="PROSITE" id="PS51186">
    <property type="entry name" value="GNAT"/>
    <property type="match status" value="2"/>
</dbReference>
<dbReference type="Gene3D" id="3.40.630.30">
    <property type="match status" value="1"/>
</dbReference>
<sequence length="293" mass="31326">MSIRLTPLADPEPTSLGHRLAWVASGPDGTPLGHAFLRFFTKDGQRHLAGVDVRVHPAERRHGAGSLLLDAAVAAAREDGRRSLVAQAEAGSPGAAFLAAREFGVAMRLTYARLPLVDADLPFLTALTRQEHPGYRLVEWTGLVPDDLAGSYVASRRAMDDMPTGTVDYGRVVWDLERVRAAAAAVAGRGEVLHTVAAVAEADGAVVGFTELVTPGDGTGDGLHYGTAVLPEHRGHGLARWMKAASIVRARERQPGLAGLVTDTADTNPYMRRVNDVLGYLPTHEAHEFQRAL</sequence>
<dbReference type="InterPro" id="IPR050832">
    <property type="entry name" value="Bact_Acetyltransf"/>
</dbReference>
<evidence type="ECO:0000256" key="1">
    <source>
        <dbReference type="ARBA" id="ARBA00022679"/>
    </source>
</evidence>
<feature type="domain" description="N-acetyltransferase" evidence="3">
    <location>
        <begin position="1"/>
        <end position="159"/>
    </location>
</feature>
<feature type="domain" description="N-acetyltransferase" evidence="3">
    <location>
        <begin position="160"/>
        <end position="293"/>
    </location>
</feature>
<dbReference type="SUPFAM" id="SSF55729">
    <property type="entry name" value="Acyl-CoA N-acyltransferases (Nat)"/>
    <property type="match status" value="2"/>
</dbReference>
<proteinExistence type="predicted"/>
<evidence type="ECO:0000313" key="5">
    <source>
        <dbReference type="Proteomes" id="UP000217676"/>
    </source>
</evidence>
<dbReference type="Proteomes" id="UP000217676">
    <property type="component" value="Chromosome"/>
</dbReference>
<dbReference type="PANTHER" id="PTHR43877">
    <property type="entry name" value="AMINOALKYLPHOSPHONATE N-ACETYLTRANSFERASE-RELATED-RELATED"/>
    <property type="match status" value="1"/>
</dbReference>
<dbReference type="CDD" id="cd04301">
    <property type="entry name" value="NAT_SF"/>
    <property type="match status" value="1"/>
</dbReference>
<dbReference type="InterPro" id="IPR000182">
    <property type="entry name" value="GNAT_dom"/>
</dbReference>
<keyword evidence="5" id="KW-1185">Reference proteome</keyword>
<protein>
    <submittedName>
        <fullName evidence="4">Acetyltransferase</fullName>
    </submittedName>
</protein>
<name>A0A161JWB9_STRLU</name>
<keyword evidence="2" id="KW-0012">Acyltransferase</keyword>
<dbReference type="Pfam" id="PF00583">
    <property type="entry name" value="Acetyltransf_1"/>
    <property type="match status" value="2"/>
</dbReference>
<dbReference type="InterPro" id="IPR016181">
    <property type="entry name" value="Acyl_CoA_acyltransferase"/>
</dbReference>
<accession>A0A161JWB9</accession>
<reference evidence="4 5" key="1">
    <citation type="journal article" date="2016" name="Genome Announc.">
        <title>Complete Genome Sequence of Thiostrepton-Producing Streptomyces laurentii ATCC 31255.</title>
        <authorList>
            <person name="Doi K."/>
            <person name="Fujino Y."/>
            <person name="Nagayoshi Y."/>
            <person name="Ohshima T."/>
            <person name="Ogata S."/>
        </authorList>
    </citation>
    <scope>NUCLEOTIDE SEQUENCE [LARGE SCALE GENOMIC DNA]</scope>
    <source>
        <strain evidence="4 5">ATCC 31255</strain>
    </source>
</reference>